<protein>
    <recommendedName>
        <fullName evidence="3">DUF2007 domain-containing protein</fullName>
    </recommendedName>
</protein>
<evidence type="ECO:0000313" key="1">
    <source>
        <dbReference type="EMBL" id="MRG86012.1"/>
    </source>
</evidence>
<name>A0A6G1X4Z3_9BACI</name>
<reference evidence="1 2" key="1">
    <citation type="submission" date="2019-11" db="EMBL/GenBank/DDBJ databases">
        <authorList>
            <person name="Li J."/>
        </authorList>
    </citation>
    <scope>NUCLEOTIDE SEQUENCE [LARGE SCALE GENOMIC DNA]</scope>
    <source>
        <strain evidence="1 2">J4</strain>
    </source>
</reference>
<gene>
    <name evidence="1" type="ORF">GH754_06665</name>
</gene>
<proteinExistence type="predicted"/>
<dbReference type="AlphaFoldDB" id="A0A6G1X4Z3"/>
<evidence type="ECO:0000313" key="2">
    <source>
        <dbReference type="Proteomes" id="UP000480185"/>
    </source>
</evidence>
<dbReference type="RefSeq" id="WP_153727933.1">
    <property type="nucleotide sequence ID" value="NZ_WJNH01000003.1"/>
</dbReference>
<dbReference type="Proteomes" id="UP000480185">
    <property type="component" value="Unassembled WGS sequence"/>
</dbReference>
<organism evidence="1 2">
    <name type="scientific">Salinibacillus xinjiangensis</name>
    <dbReference type="NCBI Taxonomy" id="1229268"/>
    <lineage>
        <taxon>Bacteria</taxon>
        <taxon>Bacillati</taxon>
        <taxon>Bacillota</taxon>
        <taxon>Bacilli</taxon>
        <taxon>Bacillales</taxon>
        <taxon>Bacillaceae</taxon>
        <taxon>Salinibacillus</taxon>
    </lineage>
</organism>
<comment type="caution">
    <text evidence="1">The sequence shown here is derived from an EMBL/GenBank/DDBJ whole genome shotgun (WGS) entry which is preliminary data.</text>
</comment>
<keyword evidence="2" id="KW-1185">Reference proteome</keyword>
<sequence length="85" mass="9761">MHFLANLIEYCFSSKKTLVYTTLNQKDYYKVLSLLKSNSIKYRIVTIANSSSMPGGVYSDFGNEYKFYVKKEDEAKALKAIQKKG</sequence>
<dbReference type="EMBL" id="WJNH01000003">
    <property type="protein sequence ID" value="MRG86012.1"/>
    <property type="molecule type" value="Genomic_DNA"/>
</dbReference>
<evidence type="ECO:0008006" key="3">
    <source>
        <dbReference type="Google" id="ProtNLM"/>
    </source>
</evidence>
<dbReference type="OrthoDB" id="2942794at2"/>
<accession>A0A6G1X4Z3</accession>